<sequence length="411" mass="45699">MWHSRHKRRASCCTPFGGSAVQEPVARNRHSGHTCSEAIAQPMKINSYIDIRPEPDLIPRPPVPETKSLVPKNPLQDSMEEVAMKFSESVERHSKGLDERHVRESTSSQRVERVEKLAELYRLLDNTDQPSLEQQAKRLQSQLQQQGSLKDVLAQAGGDPARADLLLQQVVRMSATEGKEDTHDQAMALIDELRLSHGDKIRAGLNTASAIALFSSDPQERSAMRLLYYKAIVGQQPLASLLESLLERFNEDQFARGLRTLQRALADDIAALAPSIPGGALRAMLRGLGASGQLNNLIKTCLALLQRLAHKAPDSNMTPLAMSKRVLRFCGNGFFARDLTLLAEETIGRTPTLQPLFFNGLYPLLQNLPLTLWKDLKTRQNGLRLLQGLMDEMARHERKALGMDDVGRISG</sequence>
<organism evidence="2">
    <name type="scientific">Pseudomonas viridiflava</name>
    <name type="common">Phytomonas viridiflava</name>
    <dbReference type="NCBI Taxonomy" id="33069"/>
    <lineage>
        <taxon>Bacteria</taxon>
        <taxon>Pseudomonadati</taxon>
        <taxon>Pseudomonadota</taxon>
        <taxon>Gammaproteobacteria</taxon>
        <taxon>Pseudomonadales</taxon>
        <taxon>Pseudomonadaceae</taxon>
        <taxon>Pseudomonas</taxon>
    </lineage>
</organism>
<accession>I6LD31</accession>
<dbReference type="EMBL" id="AY597283">
    <property type="protein sequence ID" value="AAT96336.1"/>
    <property type="molecule type" value="Genomic_DNA"/>
</dbReference>
<dbReference type="GO" id="GO:0030254">
    <property type="term" value="P:protein secretion by the type III secretion system"/>
    <property type="evidence" value="ECO:0007669"/>
    <property type="project" value="InterPro"/>
</dbReference>
<proteinExistence type="predicted"/>
<protein>
    <submittedName>
        <fullName evidence="2">HrpJ</fullName>
    </submittedName>
</protein>
<name>I6LD31_PSEVI</name>
<evidence type="ECO:0000259" key="1">
    <source>
        <dbReference type="Pfam" id="PF07201"/>
    </source>
</evidence>
<dbReference type="Pfam" id="PF07201">
    <property type="entry name" value="HrpJ"/>
    <property type="match status" value="1"/>
</dbReference>
<dbReference type="GO" id="GO:0019867">
    <property type="term" value="C:outer membrane"/>
    <property type="evidence" value="ECO:0007669"/>
    <property type="project" value="InterPro"/>
</dbReference>
<reference evidence="2" key="1">
    <citation type="journal article" date="2006" name="Proc. Natl. Acad. Sci. U.S.A.">
        <title>Presence/absence polymorphism for alternative pathogenicity islands in Pseudomonas viridiflava, a pathogen of Arabidopsis.</title>
        <authorList>
            <person name="Araki H."/>
            <person name="Tian D."/>
            <person name="Goss E.M."/>
            <person name="Jakob K."/>
            <person name="Halldorsdottir S.S."/>
            <person name="Kreitman M."/>
            <person name="Bergelson J."/>
        </authorList>
    </citation>
    <scope>NUCLEOTIDE SEQUENCE</scope>
    <source>
        <strain evidence="2">RMX3.1b</strain>
    </source>
</reference>
<gene>
    <name evidence="2" type="primary">hrpJ</name>
</gene>
<evidence type="ECO:0000313" key="2">
    <source>
        <dbReference type="EMBL" id="AAT96336.1"/>
    </source>
</evidence>
<dbReference type="AlphaFoldDB" id="I6LD31"/>
<dbReference type="GO" id="GO:0009986">
    <property type="term" value="C:cell surface"/>
    <property type="evidence" value="ECO:0007669"/>
    <property type="project" value="InterPro"/>
</dbReference>
<dbReference type="InterPro" id="IPR013351">
    <property type="entry name" value="T3SS_TyeA-rel"/>
</dbReference>
<dbReference type="InterPro" id="IPR010812">
    <property type="entry name" value="HrpJ-like"/>
</dbReference>
<dbReference type="SUPFAM" id="SSF140591">
    <property type="entry name" value="Type III secretion system domain"/>
    <property type="match status" value="1"/>
</dbReference>
<dbReference type="NCBIfam" id="TIGR02568">
    <property type="entry name" value="LcrE"/>
    <property type="match status" value="1"/>
</dbReference>
<dbReference type="NCBIfam" id="TIGR02511">
    <property type="entry name" value="type_III_tyeA"/>
    <property type="match status" value="1"/>
</dbReference>
<dbReference type="Gene3D" id="1.10.150.630">
    <property type="match status" value="1"/>
</dbReference>
<feature type="domain" description="Hypersensitivity response secretion-like HrpJ" evidence="1">
    <location>
        <begin position="86"/>
        <end position="249"/>
    </location>
</feature>
<dbReference type="GO" id="GO:0050709">
    <property type="term" value="P:negative regulation of protein secretion"/>
    <property type="evidence" value="ECO:0007669"/>
    <property type="project" value="InterPro"/>
</dbReference>
<dbReference type="InterPro" id="IPR013401">
    <property type="entry name" value="T3SS_LcrE"/>
</dbReference>